<dbReference type="eggNOG" id="COG0317">
    <property type="taxonomic scope" value="Bacteria"/>
</dbReference>
<protein>
    <submittedName>
        <fullName evidence="3">Guanosine polyphosphate synthetase/pyrophosphohydrolase</fullName>
    </submittedName>
</protein>
<keyword evidence="3" id="KW-0378">Hydrolase</keyword>
<gene>
    <name evidence="3" type="ordered locus">Desmer_1369</name>
</gene>
<evidence type="ECO:0000259" key="2">
    <source>
        <dbReference type="SMART" id="SM00954"/>
    </source>
</evidence>
<evidence type="ECO:0000313" key="3">
    <source>
        <dbReference type="EMBL" id="AFQ43372.1"/>
    </source>
</evidence>
<dbReference type="Proteomes" id="UP000005262">
    <property type="component" value="Chromosome"/>
</dbReference>
<evidence type="ECO:0000313" key="4">
    <source>
        <dbReference type="Proteomes" id="UP000005262"/>
    </source>
</evidence>
<dbReference type="Pfam" id="PF04607">
    <property type="entry name" value="RelA_SpoT"/>
    <property type="match status" value="1"/>
</dbReference>
<dbReference type="UniPathway" id="UPA00908">
    <property type="reaction ID" value="UER00884"/>
</dbReference>
<dbReference type="SMART" id="SM00954">
    <property type="entry name" value="RelA_SpoT"/>
    <property type="match status" value="1"/>
</dbReference>
<name>J7INI6_DESMD</name>
<feature type="domain" description="RelA/SpoT" evidence="2">
    <location>
        <begin position="119"/>
        <end position="265"/>
    </location>
</feature>
<dbReference type="EMBL" id="CP003629">
    <property type="protein sequence ID" value="AFQ43372.1"/>
    <property type="molecule type" value="Genomic_DNA"/>
</dbReference>
<keyword evidence="4" id="KW-1185">Reference proteome</keyword>
<sequence>MGENHTGKENASVKKLNDYLYSGDTVLKILQRYAEDLKQSAKETHNQIDLLHCNFLLQIAELLQHNEFLTSQSQRIREFYKLMANEYPFLAFTFKGRIKSLIRAEAKFNGYIVEYIYEYYIKHGNYPSLPELKNYLSCFRDLIAYRIVISLPKCHLKEGEICADEENKYLYDVANKLLGFLEERGFTAELSSFTGRKKSPFLKESVSPYYRDYVANPESSGYRSLHITFYDNIARCYVEVQLRTKEMDDFAEIGPANHLGYEKRQESERVKRDAIPKGENIYFDDAYERGIMLQQLELSKLDVNMFSAMNNSLINDGCGLYRGRLILPYEHLSKYQNDLID</sequence>
<dbReference type="AlphaFoldDB" id="J7INI6"/>
<dbReference type="HOGENOM" id="CLU_843792_0_0_9"/>
<organism evidence="3 4">
    <name type="scientific">Desulfosporosinus meridiei (strain ATCC BAA-275 / DSM 13257 / KCTC 12902 / NCIMB 13706 / S10)</name>
    <dbReference type="NCBI Taxonomy" id="768704"/>
    <lineage>
        <taxon>Bacteria</taxon>
        <taxon>Bacillati</taxon>
        <taxon>Bacillota</taxon>
        <taxon>Clostridia</taxon>
        <taxon>Eubacteriales</taxon>
        <taxon>Desulfitobacteriaceae</taxon>
        <taxon>Desulfosporosinus</taxon>
    </lineage>
</organism>
<dbReference type="InterPro" id="IPR007685">
    <property type="entry name" value="RelA_SpoT"/>
</dbReference>
<reference evidence="3 4" key="1">
    <citation type="journal article" date="2012" name="J. Bacteriol.">
        <title>Complete genome sequences of Desulfosporosinus orientis DSM765T, Desulfosporosinus youngiae DSM17734T, Desulfosporosinus meridiei DSM13257T, and Desulfosporosinus acidiphilus DSM22704T.</title>
        <authorList>
            <person name="Pester M."/>
            <person name="Brambilla E."/>
            <person name="Alazard D."/>
            <person name="Rattei T."/>
            <person name="Weinmaier T."/>
            <person name="Han J."/>
            <person name="Lucas S."/>
            <person name="Lapidus A."/>
            <person name="Cheng J.F."/>
            <person name="Goodwin L."/>
            <person name="Pitluck S."/>
            <person name="Peters L."/>
            <person name="Ovchinnikova G."/>
            <person name="Teshima H."/>
            <person name="Detter J.C."/>
            <person name="Han C.S."/>
            <person name="Tapia R."/>
            <person name="Land M.L."/>
            <person name="Hauser L."/>
            <person name="Kyrpides N.C."/>
            <person name="Ivanova N.N."/>
            <person name="Pagani I."/>
            <person name="Huntmann M."/>
            <person name="Wei C.L."/>
            <person name="Davenport K.W."/>
            <person name="Daligault H."/>
            <person name="Chain P.S."/>
            <person name="Chen A."/>
            <person name="Mavromatis K."/>
            <person name="Markowitz V."/>
            <person name="Szeto E."/>
            <person name="Mikhailova N."/>
            <person name="Pati A."/>
            <person name="Wagner M."/>
            <person name="Woyke T."/>
            <person name="Ollivier B."/>
            <person name="Klenk H.P."/>
            <person name="Spring S."/>
            <person name="Loy A."/>
        </authorList>
    </citation>
    <scope>NUCLEOTIDE SEQUENCE [LARGE SCALE GENOMIC DNA]</scope>
    <source>
        <strain evidence="4">ATCC BAA-275 / DSM 13257 / NCIMB 13706 / S10</strain>
    </source>
</reference>
<dbReference type="KEGG" id="dmi:Desmer_1369"/>
<dbReference type="InterPro" id="IPR043519">
    <property type="entry name" value="NT_sf"/>
</dbReference>
<dbReference type="PANTHER" id="PTHR21262:SF31">
    <property type="entry name" value="GTP PYROPHOSPHOKINASE"/>
    <property type="match status" value="1"/>
</dbReference>
<dbReference type="GO" id="GO:0015970">
    <property type="term" value="P:guanosine tetraphosphate biosynthetic process"/>
    <property type="evidence" value="ECO:0007669"/>
    <property type="project" value="UniProtKB-UniPathway"/>
</dbReference>
<dbReference type="STRING" id="768704.Desmer_1369"/>
<comment type="pathway">
    <text evidence="1">Purine metabolism; ppGpp biosynthesis; ppGpp from GTP: step 1/2.</text>
</comment>
<dbReference type="PANTHER" id="PTHR21262">
    <property type="entry name" value="GUANOSINE-3',5'-BIS DIPHOSPHATE 3'-PYROPHOSPHOHYDROLASE"/>
    <property type="match status" value="1"/>
</dbReference>
<proteinExistence type="predicted"/>
<dbReference type="SUPFAM" id="SSF81301">
    <property type="entry name" value="Nucleotidyltransferase"/>
    <property type="match status" value="1"/>
</dbReference>
<accession>J7INI6</accession>
<evidence type="ECO:0000256" key="1">
    <source>
        <dbReference type="ARBA" id="ARBA00004976"/>
    </source>
</evidence>
<dbReference type="CDD" id="cd05399">
    <property type="entry name" value="NT_Rel-Spo_like"/>
    <property type="match status" value="1"/>
</dbReference>
<dbReference type="Gene3D" id="3.30.460.10">
    <property type="entry name" value="Beta Polymerase, domain 2"/>
    <property type="match status" value="1"/>
</dbReference>
<reference evidence="4" key="2">
    <citation type="submission" date="2012-08" db="EMBL/GenBank/DDBJ databases">
        <title>Finished genome of Desulfosporosinus meridiei DSM 13257.</title>
        <authorList>
            <person name="Huntemann M."/>
            <person name="Wei C.-L."/>
            <person name="Han J."/>
            <person name="Detter J.C."/>
            <person name="Han C."/>
            <person name="Davenport K."/>
            <person name="Daligault H."/>
            <person name="Erkkila T."/>
            <person name="Gu W."/>
            <person name="Munk A.C.C."/>
            <person name="Teshima H."/>
            <person name="Xu Y."/>
            <person name="Chain P."/>
            <person name="Tapia R."/>
            <person name="Chen A."/>
            <person name="Krypides N."/>
            <person name="Mavromatis K."/>
            <person name="Markowitz V."/>
            <person name="Szeto E."/>
            <person name="Ivanova N."/>
            <person name="Mikhailova N."/>
            <person name="Ovchinnikova G."/>
            <person name="Pagani I."/>
            <person name="Pati A."/>
            <person name="Goodwin L."/>
            <person name="Peters L."/>
            <person name="Pitluck S."/>
            <person name="Woyke T."/>
            <person name="Pester M."/>
            <person name="Spring S."/>
            <person name="Ollivier B."/>
            <person name="Rattei T."/>
            <person name="Klenk H.-P."/>
            <person name="Wagner M."/>
            <person name="Loy A."/>
        </authorList>
    </citation>
    <scope>NUCLEOTIDE SEQUENCE [LARGE SCALE GENOMIC DNA]</scope>
    <source>
        <strain evidence="4">ATCC BAA-275 / DSM 13257 / NCIMB 13706 / S10</strain>
    </source>
</reference>
<dbReference type="GO" id="GO:0016787">
    <property type="term" value="F:hydrolase activity"/>
    <property type="evidence" value="ECO:0007669"/>
    <property type="project" value="UniProtKB-KW"/>
</dbReference>